<feature type="domain" description="Histidine kinase" evidence="14">
    <location>
        <begin position="672"/>
        <end position="890"/>
    </location>
</feature>
<dbReference type="Gene3D" id="3.30.450.40">
    <property type="match status" value="1"/>
</dbReference>
<dbReference type="InterPro" id="IPR003594">
    <property type="entry name" value="HATPase_dom"/>
</dbReference>
<gene>
    <name evidence="15" type="ORF">FC89_GL001091</name>
</gene>
<dbReference type="GO" id="GO:0000155">
    <property type="term" value="F:phosphorelay sensor kinase activity"/>
    <property type="evidence" value="ECO:0007669"/>
    <property type="project" value="InterPro"/>
</dbReference>
<evidence type="ECO:0000313" key="15">
    <source>
        <dbReference type="EMBL" id="KRM06219.1"/>
    </source>
</evidence>
<dbReference type="SUPFAM" id="SSF55874">
    <property type="entry name" value="ATPase domain of HSP90 chaperone/DNA topoisomerase II/histidine kinase"/>
    <property type="match status" value="1"/>
</dbReference>
<dbReference type="GO" id="GO:0005524">
    <property type="term" value="F:ATP binding"/>
    <property type="evidence" value="ECO:0007669"/>
    <property type="project" value="UniProtKB-KW"/>
</dbReference>
<keyword evidence="8 15" id="KW-0418">Kinase</keyword>
<dbReference type="RefSeq" id="WP_057871831.1">
    <property type="nucleotide sequence ID" value="NZ_AZGB01000016.1"/>
</dbReference>
<dbReference type="InterPro" id="IPR025201">
    <property type="entry name" value="KdpD_TM"/>
</dbReference>
<evidence type="ECO:0000256" key="6">
    <source>
        <dbReference type="ARBA" id="ARBA00022692"/>
    </source>
</evidence>
<dbReference type="InterPro" id="IPR027417">
    <property type="entry name" value="P-loop_NTPase"/>
</dbReference>
<evidence type="ECO:0000256" key="13">
    <source>
        <dbReference type="SAM" id="Phobius"/>
    </source>
</evidence>
<dbReference type="Gene3D" id="1.10.287.130">
    <property type="match status" value="1"/>
</dbReference>
<reference evidence="15 16" key="1">
    <citation type="journal article" date="2015" name="Genome Announc.">
        <title>Expanding the biotechnology potential of lactobacilli through comparative genomics of 213 strains and associated genera.</title>
        <authorList>
            <person name="Sun Z."/>
            <person name="Harris H.M."/>
            <person name="McCann A."/>
            <person name="Guo C."/>
            <person name="Argimon S."/>
            <person name="Zhang W."/>
            <person name="Yang X."/>
            <person name="Jeffery I.B."/>
            <person name="Cooney J.C."/>
            <person name="Kagawa T.F."/>
            <person name="Liu W."/>
            <person name="Song Y."/>
            <person name="Salvetti E."/>
            <person name="Wrobel A."/>
            <person name="Rasinkangas P."/>
            <person name="Parkhill J."/>
            <person name="Rea M.C."/>
            <person name="O'Sullivan O."/>
            <person name="Ritari J."/>
            <person name="Douillard F.P."/>
            <person name="Paul Ross R."/>
            <person name="Yang R."/>
            <person name="Briner A.E."/>
            <person name="Felis G.E."/>
            <person name="de Vos W.M."/>
            <person name="Barrangou R."/>
            <person name="Klaenhammer T.R."/>
            <person name="Caufield P.W."/>
            <person name="Cui Y."/>
            <person name="Zhang H."/>
            <person name="O'Toole P.W."/>
        </authorList>
    </citation>
    <scope>NUCLEOTIDE SEQUENCE [LARGE SCALE GENOMIC DNA]</scope>
    <source>
        <strain evidence="15 16">DSM 18630</strain>
    </source>
</reference>
<evidence type="ECO:0000256" key="12">
    <source>
        <dbReference type="ARBA" id="ARBA00023136"/>
    </source>
</evidence>
<dbReference type="Gene3D" id="3.40.50.620">
    <property type="entry name" value="HUPs"/>
    <property type="match status" value="1"/>
</dbReference>
<dbReference type="PANTHER" id="PTHR45569">
    <property type="entry name" value="SENSOR PROTEIN KDPD"/>
    <property type="match status" value="1"/>
</dbReference>
<accession>A0A0R1VQS9</accession>
<dbReference type="PRINTS" id="PR00344">
    <property type="entry name" value="BCTRLSENSOR"/>
</dbReference>
<dbReference type="Pfam" id="PF00582">
    <property type="entry name" value="Usp"/>
    <property type="match status" value="1"/>
</dbReference>
<evidence type="ECO:0000256" key="3">
    <source>
        <dbReference type="ARBA" id="ARBA00012438"/>
    </source>
</evidence>
<dbReference type="GO" id="GO:0005737">
    <property type="term" value="C:cytoplasm"/>
    <property type="evidence" value="ECO:0007669"/>
    <property type="project" value="UniProtKB-ARBA"/>
</dbReference>
<keyword evidence="4" id="KW-0597">Phosphoprotein</keyword>
<feature type="transmembrane region" description="Helical" evidence="13">
    <location>
        <begin position="389"/>
        <end position="411"/>
    </location>
</feature>
<dbReference type="SUPFAM" id="SSF52402">
    <property type="entry name" value="Adenine nucleotide alpha hydrolases-like"/>
    <property type="match status" value="1"/>
</dbReference>
<dbReference type="EC" id="2.7.13.3" evidence="3"/>
<dbReference type="Gene3D" id="3.30.565.10">
    <property type="entry name" value="Histidine kinase-like ATPase, C-terminal domain"/>
    <property type="match status" value="1"/>
</dbReference>
<dbReference type="GO" id="GO:0005886">
    <property type="term" value="C:plasma membrane"/>
    <property type="evidence" value="ECO:0007669"/>
    <property type="project" value="TreeGrafter"/>
</dbReference>
<dbReference type="GeneID" id="98319110"/>
<dbReference type="InterPro" id="IPR004358">
    <property type="entry name" value="Sig_transdc_His_kin-like_C"/>
</dbReference>
<evidence type="ECO:0000256" key="10">
    <source>
        <dbReference type="ARBA" id="ARBA00022989"/>
    </source>
</evidence>
<dbReference type="PATRIC" id="fig|1423750.3.peg.1116"/>
<keyword evidence="10 13" id="KW-1133">Transmembrane helix</keyword>
<organism evidence="15 16">
    <name type="scientific">Liquorilactobacillus ghanensis DSM 18630</name>
    <dbReference type="NCBI Taxonomy" id="1423750"/>
    <lineage>
        <taxon>Bacteria</taxon>
        <taxon>Bacillati</taxon>
        <taxon>Bacillota</taxon>
        <taxon>Bacilli</taxon>
        <taxon>Lactobacillales</taxon>
        <taxon>Lactobacillaceae</taxon>
        <taxon>Liquorilactobacillus</taxon>
    </lineage>
</organism>
<dbReference type="Gene3D" id="1.20.120.620">
    <property type="entry name" value="Backbone structure of the membrane domain of e. Coli histidine kinase receptor kdpd"/>
    <property type="match status" value="1"/>
</dbReference>
<keyword evidence="12 13" id="KW-0472">Membrane</keyword>
<dbReference type="PANTHER" id="PTHR45569:SF1">
    <property type="entry name" value="SENSOR PROTEIN KDPD"/>
    <property type="match status" value="1"/>
</dbReference>
<dbReference type="SUPFAM" id="SSF47384">
    <property type="entry name" value="Homodimeric domain of signal transducing histidine kinase"/>
    <property type="match status" value="1"/>
</dbReference>
<dbReference type="InterPro" id="IPR003852">
    <property type="entry name" value="Sig_transdc_His_kinase_KdpD_N"/>
</dbReference>
<protein>
    <recommendedName>
        <fullName evidence="3">histidine kinase</fullName>
        <ecNumber evidence="3">2.7.13.3</ecNumber>
    </recommendedName>
</protein>
<comment type="subcellular location">
    <subcellularLocation>
        <location evidence="2">Membrane</location>
        <topology evidence="2">Multi-pass membrane protein</topology>
    </subcellularLocation>
</comment>
<dbReference type="FunFam" id="3.40.50.300:FF:000483">
    <property type="entry name" value="Sensor histidine kinase KdpD"/>
    <property type="match status" value="1"/>
</dbReference>
<dbReference type="Gene3D" id="3.40.50.300">
    <property type="entry name" value="P-loop containing nucleotide triphosphate hydrolases"/>
    <property type="match status" value="1"/>
</dbReference>
<dbReference type="EMBL" id="AZGB01000016">
    <property type="protein sequence ID" value="KRM06219.1"/>
    <property type="molecule type" value="Genomic_DNA"/>
</dbReference>
<dbReference type="Proteomes" id="UP000051451">
    <property type="component" value="Unassembled WGS sequence"/>
</dbReference>
<dbReference type="AlphaFoldDB" id="A0A0R1VQS9"/>
<keyword evidence="9" id="KW-0067">ATP-binding</keyword>
<keyword evidence="11" id="KW-0902">Two-component regulatory system</keyword>
<dbReference type="CDD" id="cd00082">
    <property type="entry name" value="HisKA"/>
    <property type="match status" value="1"/>
</dbReference>
<evidence type="ECO:0000256" key="8">
    <source>
        <dbReference type="ARBA" id="ARBA00022777"/>
    </source>
</evidence>
<keyword evidence="7" id="KW-0547">Nucleotide-binding</keyword>
<dbReference type="SMART" id="SM00388">
    <property type="entry name" value="HisKA"/>
    <property type="match status" value="1"/>
</dbReference>
<comment type="caution">
    <text evidence="15">The sequence shown here is derived from an EMBL/GenBank/DDBJ whole genome shotgun (WGS) entry which is preliminary data.</text>
</comment>
<dbReference type="InterPro" id="IPR036890">
    <property type="entry name" value="HATPase_C_sf"/>
</dbReference>
<keyword evidence="5" id="KW-0808">Transferase</keyword>
<dbReference type="Pfam" id="PF02518">
    <property type="entry name" value="HATPase_c"/>
    <property type="match status" value="1"/>
</dbReference>
<evidence type="ECO:0000256" key="2">
    <source>
        <dbReference type="ARBA" id="ARBA00004141"/>
    </source>
</evidence>
<evidence type="ECO:0000259" key="14">
    <source>
        <dbReference type="PROSITE" id="PS50109"/>
    </source>
</evidence>
<comment type="catalytic activity">
    <reaction evidence="1">
        <text>ATP + protein L-histidine = ADP + protein N-phospho-L-histidine.</text>
        <dbReference type="EC" id="2.7.13.3"/>
    </reaction>
</comment>
<dbReference type="InterPro" id="IPR014729">
    <property type="entry name" value="Rossmann-like_a/b/a_fold"/>
</dbReference>
<dbReference type="InterPro" id="IPR003661">
    <property type="entry name" value="HisK_dim/P_dom"/>
</dbReference>
<feature type="transmembrane region" description="Helical" evidence="13">
    <location>
        <begin position="417"/>
        <end position="435"/>
    </location>
</feature>
<sequence>MKSKAQVEHYLKLADADNDSGNKRGKLKIFFGYAAGVGKTYRMLMEAQDLRQEGYDVVVGYIERHGRSATEDLIGNLEVIPVKTEQHHNILLKEFDLDAALKRQPQIILVDELAHTNSPASRHEKRYQDIQELLNAGIDVYTTLNVQHLESLQNILADHLHLNVQERVPDYVFDLANQLQLIDIEPEELITRLKKGKIYAKQQIKQALTNFFTTNNLVALRELALRKMSLRLQTGSKQVVERFLVCVSGSYSSAHVIRSAAQLAEAFSCELIAVYVKEDNPDYPKNYLDFNLNLAHELGAKIVKLLGEKPAVQIAEYAKVSQVTKIILGSSPKTWLRRRENDLVTQLGLLLPEVDKYIINEPVTGSSLNQQKIKQRFAKLKLKSFNQNVIKSWIIIFAVLIVNTLISEILFHLDKQLINIVLIYILGVMVCAILVEGQKYGIFAAIAAVLCFNFFFTQPYFSLEAGSQYVITFGLMLFVAIISNSWTLKIKKQAVSNAQRVYRTEALLTTIQQLQSTKKVAEVIAIAAKQLQKIYPVPIIFYKQEHGKLTEPYLFALGSKETIAAEYFSNTEQAVAFWTLKNGQEAGAKTTTLPNSKCWYLPVFGSTPNKVMAVVAFVIPNKRQVEFFDRNLIISILDVCGQAFERMQILKAKRQAEIKAQQEKLRTDLLRGISHDLRTPLTNISGSIDVLRRQIDLISREEQLTLYDTIYKDAAWLINLVENLLAMTHLESQLQIKQSPELVDEIITEALEHLSPGADQHTIQVKLPDELLMVQVDAKLVVQVVINIVNNAVKYTPNGSHIWITAFRKNQNQVQFEISNDGPQLSVPELTNLFKLFYTGERQADLQSQRGLGIGLSLCKSVIESFGGTIWAKNLEKKGICFYFTLPAWGDKYEKK</sequence>
<evidence type="ECO:0000256" key="1">
    <source>
        <dbReference type="ARBA" id="ARBA00000085"/>
    </source>
</evidence>
<evidence type="ECO:0000313" key="16">
    <source>
        <dbReference type="Proteomes" id="UP000051451"/>
    </source>
</evidence>
<feature type="transmembrane region" description="Helical" evidence="13">
    <location>
        <begin position="467"/>
        <end position="486"/>
    </location>
</feature>
<feature type="transmembrane region" description="Helical" evidence="13">
    <location>
        <begin position="442"/>
        <end position="461"/>
    </location>
</feature>
<dbReference type="OrthoDB" id="9806130at2"/>
<keyword evidence="16" id="KW-1185">Reference proteome</keyword>
<dbReference type="InterPro" id="IPR006016">
    <property type="entry name" value="UspA"/>
</dbReference>
<dbReference type="InterPro" id="IPR038318">
    <property type="entry name" value="KdpD_sf"/>
</dbReference>
<evidence type="ECO:0000256" key="11">
    <source>
        <dbReference type="ARBA" id="ARBA00023012"/>
    </source>
</evidence>
<dbReference type="InterPro" id="IPR052023">
    <property type="entry name" value="Histidine_kinase_KdpD"/>
</dbReference>
<name>A0A0R1VQS9_9LACO</name>
<dbReference type="Pfam" id="PF13493">
    <property type="entry name" value="DUF4118"/>
    <property type="match status" value="1"/>
</dbReference>
<evidence type="ECO:0000256" key="4">
    <source>
        <dbReference type="ARBA" id="ARBA00022553"/>
    </source>
</evidence>
<dbReference type="PROSITE" id="PS50109">
    <property type="entry name" value="HIS_KIN"/>
    <property type="match status" value="1"/>
</dbReference>
<evidence type="ECO:0000256" key="9">
    <source>
        <dbReference type="ARBA" id="ARBA00022840"/>
    </source>
</evidence>
<dbReference type="InterPro" id="IPR036097">
    <property type="entry name" value="HisK_dim/P_sf"/>
</dbReference>
<dbReference type="Pfam" id="PF02702">
    <property type="entry name" value="KdpD"/>
    <property type="match status" value="1"/>
</dbReference>
<dbReference type="SMART" id="SM00387">
    <property type="entry name" value="HATPase_c"/>
    <property type="match status" value="1"/>
</dbReference>
<dbReference type="STRING" id="1423750.FC89_GL001091"/>
<proteinExistence type="predicted"/>
<evidence type="ECO:0000256" key="5">
    <source>
        <dbReference type="ARBA" id="ARBA00022679"/>
    </source>
</evidence>
<dbReference type="Pfam" id="PF00512">
    <property type="entry name" value="HisKA"/>
    <property type="match status" value="1"/>
</dbReference>
<dbReference type="InterPro" id="IPR029016">
    <property type="entry name" value="GAF-like_dom_sf"/>
</dbReference>
<keyword evidence="6 13" id="KW-0812">Transmembrane</keyword>
<dbReference type="InterPro" id="IPR005467">
    <property type="entry name" value="His_kinase_dom"/>
</dbReference>
<evidence type="ECO:0000256" key="7">
    <source>
        <dbReference type="ARBA" id="ARBA00022741"/>
    </source>
</evidence>